<accession>A0ABV2MSR1</accession>
<comment type="caution">
    <text evidence="3">The sequence shown here is derived from an EMBL/GenBank/DDBJ whole genome shotgun (WGS) entry which is preliminary data.</text>
</comment>
<proteinExistence type="inferred from homology"/>
<dbReference type="InterPro" id="IPR000801">
    <property type="entry name" value="Esterase-like"/>
</dbReference>
<dbReference type="Proteomes" id="UP001549076">
    <property type="component" value="Unassembled WGS sequence"/>
</dbReference>
<dbReference type="GO" id="GO:0016787">
    <property type="term" value="F:hydrolase activity"/>
    <property type="evidence" value="ECO:0007669"/>
    <property type="project" value="UniProtKB-KW"/>
</dbReference>
<evidence type="ECO:0000313" key="4">
    <source>
        <dbReference type="Proteomes" id="UP001549076"/>
    </source>
</evidence>
<name>A0ABV2MSR1_9HYPH</name>
<keyword evidence="2 3" id="KW-0378">Hydrolase</keyword>
<dbReference type="Pfam" id="PF00756">
    <property type="entry name" value="Esterase"/>
    <property type="match status" value="1"/>
</dbReference>
<evidence type="ECO:0000256" key="1">
    <source>
        <dbReference type="ARBA" id="ARBA00005622"/>
    </source>
</evidence>
<dbReference type="Gene3D" id="3.40.50.1820">
    <property type="entry name" value="alpha/beta hydrolase"/>
    <property type="match status" value="1"/>
</dbReference>
<keyword evidence="4" id="KW-1185">Reference proteome</keyword>
<evidence type="ECO:0000313" key="3">
    <source>
        <dbReference type="EMBL" id="MET3789844.1"/>
    </source>
</evidence>
<gene>
    <name evidence="3" type="ORF">ABID37_000028</name>
</gene>
<dbReference type="PANTHER" id="PTHR40841:SF2">
    <property type="entry name" value="SIDEROPHORE-DEGRADING ESTERASE (EUROFUNG)"/>
    <property type="match status" value="1"/>
</dbReference>
<dbReference type="InterPro" id="IPR052558">
    <property type="entry name" value="Siderophore_Hydrolase_D"/>
</dbReference>
<dbReference type="InterPro" id="IPR029058">
    <property type="entry name" value="AB_hydrolase_fold"/>
</dbReference>
<dbReference type="RefSeq" id="WP_354191912.1">
    <property type="nucleotide sequence ID" value="NZ_JBEPML010000001.1"/>
</dbReference>
<dbReference type="SUPFAM" id="SSF53474">
    <property type="entry name" value="alpha/beta-Hydrolases"/>
    <property type="match status" value="1"/>
</dbReference>
<dbReference type="EMBL" id="JBEPML010000001">
    <property type="protein sequence ID" value="MET3789844.1"/>
    <property type="molecule type" value="Genomic_DNA"/>
</dbReference>
<comment type="similarity">
    <text evidence="1">Belongs to the esterase D family.</text>
</comment>
<evidence type="ECO:0000256" key="2">
    <source>
        <dbReference type="ARBA" id="ARBA00022801"/>
    </source>
</evidence>
<dbReference type="PANTHER" id="PTHR40841">
    <property type="entry name" value="SIDEROPHORE TRIACETYLFUSARININE C ESTERASE"/>
    <property type="match status" value="1"/>
</dbReference>
<organism evidence="3 4">
    <name type="scientific">Aquamicrobium terrae</name>
    <dbReference type="NCBI Taxonomy" id="1324945"/>
    <lineage>
        <taxon>Bacteria</taxon>
        <taxon>Pseudomonadati</taxon>
        <taxon>Pseudomonadota</taxon>
        <taxon>Alphaproteobacteria</taxon>
        <taxon>Hyphomicrobiales</taxon>
        <taxon>Phyllobacteriaceae</taxon>
        <taxon>Aquamicrobium</taxon>
    </lineage>
</organism>
<sequence>MQSAAPAPVQPKQPQPAALAIFDTGVSTHRLERRLVSTQGGRTFQIFLAIPHAAPPVAGHPLLYMLDGNAAFDALTPAHLKAVPTLALAGIGYDTDLRFDVVARSFDFTPVEIPPAPNGHRTGGAAAFVDLLAGELRDEVEAALPVDPARRALWGHSLAGLCTLYSLLSQPGAFRRYAPVSPSIWWNDQWMLGLEAQTPLSGSDADVLVMLGDAERRSNPAGPHWDGAAPHTLEMVDRLKRRAGLAVELRIFPELGHAATLPASLAPALAFANLQDHA</sequence>
<reference evidence="3 4" key="1">
    <citation type="submission" date="2024-06" db="EMBL/GenBank/DDBJ databases">
        <title>Genomic Encyclopedia of Type Strains, Phase IV (KMG-IV): sequencing the most valuable type-strain genomes for metagenomic binning, comparative biology and taxonomic classification.</title>
        <authorList>
            <person name="Goeker M."/>
        </authorList>
    </citation>
    <scope>NUCLEOTIDE SEQUENCE [LARGE SCALE GENOMIC DNA]</scope>
    <source>
        <strain evidence="3 4">DSM 27865</strain>
    </source>
</reference>
<protein>
    <submittedName>
        <fullName evidence="3">Alpha/beta superfamily hydrolase</fullName>
    </submittedName>
</protein>